<evidence type="ECO:0000313" key="7">
    <source>
        <dbReference type="Proteomes" id="UP000199310"/>
    </source>
</evidence>
<accession>A0A1I0REF1</accession>
<dbReference type="InterPro" id="IPR036388">
    <property type="entry name" value="WH-like_DNA-bd_sf"/>
</dbReference>
<dbReference type="Pfam" id="PF08281">
    <property type="entry name" value="Sigma70_r4_2"/>
    <property type="match status" value="1"/>
</dbReference>
<evidence type="ECO:0000313" key="6">
    <source>
        <dbReference type="EMBL" id="SEW39234.1"/>
    </source>
</evidence>
<name>A0A1I0REF1_9BACT</name>
<dbReference type="Gene3D" id="1.10.10.10">
    <property type="entry name" value="Winged helix-like DNA-binding domain superfamily/Winged helix DNA-binding domain"/>
    <property type="match status" value="1"/>
</dbReference>
<dbReference type="AlphaFoldDB" id="A0A1I0REF1"/>
<feature type="domain" description="RNA polymerase sigma factor 70 region 4 type 2" evidence="5">
    <location>
        <begin position="117"/>
        <end position="168"/>
    </location>
</feature>
<keyword evidence="4" id="KW-0804">Transcription</keyword>
<dbReference type="InterPro" id="IPR013324">
    <property type="entry name" value="RNA_pol_sigma_r3/r4-like"/>
</dbReference>
<evidence type="ECO:0000256" key="4">
    <source>
        <dbReference type="ARBA" id="ARBA00023163"/>
    </source>
</evidence>
<dbReference type="SUPFAM" id="SSF88946">
    <property type="entry name" value="Sigma2 domain of RNA polymerase sigma factors"/>
    <property type="match status" value="1"/>
</dbReference>
<dbReference type="SUPFAM" id="SSF88659">
    <property type="entry name" value="Sigma3 and sigma4 domains of RNA polymerase sigma factors"/>
    <property type="match status" value="1"/>
</dbReference>
<dbReference type="InterPro" id="IPR014284">
    <property type="entry name" value="RNA_pol_sigma-70_dom"/>
</dbReference>
<evidence type="ECO:0000256" key="1">
    <source>
        <dbReference type="ARBA" id="ARBA00010641"/>
    </source>
</evidence>
<organism evidence="6 7">
    <name type="scientific">Chitinophaga arvensicola</name>
    <dbReference type="NCBI Taxonomy" id="29529"/>
    <lineage>
        <taxon>Bacteria</taxon>
        <taxon>Pseudomonadati</taxon>
        <taxon>Bacteroidota</taxon>
        <taxon>Chitinophagia</taxon>
        <taxon>Chitinophagales</taxon>
        <taxon>Chitinophagaceae</taxon>
        <taxon>Chitinophaga</taxon>
    </lineage>
</organism>
<dbReference type="InterPro" id="IPR039425">
    <property type="entry name" value="RNA_pol_sigma-70-like"/>
</dbReference>
<proteinExistence type="inferred from homology"/>
<evidence type="ECO:0000256" key="2">
    <source>
        <dbReference type="ARBA" id="ARBA00023015"/>
    </source>
</evidence>
<dbReference type="PANTHER" id="PTHR43133:SF46">
    <property type="entry name" value="RNA POLYMERASE SIGMA-70 FACTOR ECF SUBFAMILY"/>
    <property type="match status" value="1"/>
</dbReference>
<keyword evidence="3" id="KW-0731">Sigma factor</keyword>
<dbReference type="OrthoDB" id="9150024at2"/>
<comment type="similarity">
    <text evidence="1">Belongs to the sigma-70 factor family. ECF subfamily.</text>
</comment>
<dbReference type="Gene3D" id="1.10.1740.10">
    <property type="match status" value="1"/>
</dbReference>
<gene>
    <name evidence="6" type="ORF">SAMN04488122_2719</name>
</gene>
<dbReference type="RefSeq" id="WP_089895506.1">
    <property type="nucleotide sequence ID" value="NZ_FOJG01000001.1"/>
</dbReference>
<evidence type="ECO:0000259" key="5">
    <source>
        <dbReference type="Pfam" id="PF08281"/>
    </source>
</evidence>
<dbReference type="Proteomes" id="UP000199310">
    <property type="component" value="Unassembled WGS sequence"/>
</dbReference>
<dbReference type="InterPro" id="IPR013325">
    <property type="entry name" value="RNA_pol_sigma_r2"/>
</dbReference>
<protein>
    <submittedName>
        <fullName evidence="6">RNA polymerase sigma factor, sigma-70 family</fullName>
    </submittedName>
</protein>
<reference evidence="7" key="1">
    <citation type="submission" date="2016-10" db="EMBL/GenBank/DDBJ databases">
        <authorList>
            <person name="Varghese N."/>
            <person name="Submissions S."/>
        </authorList>
    </citation>
    <scope>NUCLEOTIDE SEQUENCE [LARGE SCALE GENOMIC DNA]</scope>
    <source>
        <strain evidence="7">DSM 3695</strain>
    </source>
</reference>
<keyword evidence="2" id="KW-0805">Transcription regulation</keyword>
<dbReference type="GO" id="GO:0006352">
    <property type="term" value="P:DNA-templated transcription initiation"/>
    <property type="evidence" value="ECO:0007669"/>
    <property type="project" value="InterPro"/>
</dbReference>
<keyword evidence="7" id="KW-1185">Reference proteome</keyword>
<dbReference type="NCBIfam" id="TIGR02937">
    <property type="entry name" value="sigma70-ECF"/>
    <property type="match status" value="1"/>
</dbReference>
<dbReference type="GO" id="GO:0003677">
    <property type="term" value="F:DNA binding"/>
    <property type="evidence" value="ECO:0007669"/>
    <property type="project" value="InterPro"/>
</dbReference>
<dbReference type="InterPro" id="IPR013249">
    <property type="entry name" value="RNA_pol_sigma70_r4_t2"/>
</dbReference>
<sequence>MFDERDIWVKFCAGEQAAFRELYDQYYSRLFVWGCKWLDGDAAFVKDHLHDFFIYLWEKRSNLSQDIQVSAYLLTAFKRRLIEQWGKQQKLTDVSSMMDLSADDNEEADLFDTQFGRVQAAMANLSPAQREVIEMRFLQHLSLQEIADVKNTSLRTVYNLTHRAISQLRQDVGKKNILFLW</sequence>
<dbReference type="CDD" id="cd06171">
    <property type="entry name" value="Sigma70_r4"/>
    <property type="match status" value="1"/>
</dbReference>
<dbReference type="EMBL" id="FOJG01000001">
    <property type="protein sequence ID" value="SEW39234.1"/>
    <property type="molecule type" value="Genomic_DNA"/>
</dbReference>
<dbReference type="GO" id="GO:0016987">
    <property type="term" value="F:sigma factor activity"/>
    <property type="evidence" value="ECO:0007669"/>
    <property type="project" value="UniProtKB-KW"/>
</dbReference>
<dbReference type="PANTHER" id="PTHR43133">
    <property type="entry name" value="RNA POLYMERASE ECF-TYPE SIGMA FACTO"/>
    <property type="match status" value="1"/>
</dbReference>
<evidence type="ECO:0000256" key="3">
    <source>
        <dbReference type="ARBA" id="ARBA00023082"/>
    </source>
</evidence>
<dbReference type="STRING" id="29529.SAMN04488122_2719"/>